<dbReference type="SUPFAM" id="SSF103473">
    <property type="entry name" value="MFS general substrate transporter"/>
    <property type="match status" value="1"/>
</dbReference>
<evidence type="ECO:0000313" key="2">
    <source>
        <dbReference type="EMBL" id="GAX24841.1"/>
    </source>
</evidence>
<dbReference type="InParanoid" id="A0A1Z5KFJ6"/>
<keyword evidence="3" id="KW-1185">Reference proteome</keyword>
<evidence type="ECO:0008006" key="4">
    <source>
        <dbReference type="Google" id="ProtNLM"/>
    </source>
</evidence>
<dbReference type="AlphaFoldDB" id="A0A1Z5KFJ6"/>
<dbReference type="InterPro" id="IPR036259">
    <property type="entry name" value="MFS_trans_sf"/>
</dbReference>
<dbReference type="InterPro" id="IPR011701">
    <property type="entry name" value="MFS"/>
</dbReference>
<gene>
    <name evidence="2" type="ORF">FisN_6Hh390</name>
</gene>
<comment type="caution">
    <text evidence="2">The sequence shown here is derived from an EMBL/GenBank/DDBJ whole genome shotgun (WGS) entry which is preliminary data.</text>
</comment>
<dbReference type="EMBL" id="BDSP01000216">
    <property type="protein sequence ID" value="GAX24841.1"/>
    <property type="molecule type" value="Genomic_DNA"/>
</dbReference>
<reference evidence="2 3" key="1">
    <citation type="journal article" date="2015" name="Plant Cell">
        <title>Oil accumulation by the oleaginous diatom Fistulifera solaris as revealed by the genome and transcriptome.</title>
        <authorList>
            <person name="Tanaka T."/>
            <person name="Maeda Y."/>
            <person name="Veluchamy A."/>
            <person name="Tanaka M."/>
            <person name="Abida H."/>
            <person name="Marechal E."/>
            <person name="Bowler C."/>
            <person name="Muto M."/>
            <person name="Sunaga Y."/>
            <person name="Tanaka M."/>
            <person name="Yoshino T."/>
            <person name="Taniguchi T."/>
            <person name="Fukuda Y."/>
            <person name="Nemoto M."/>
            <person name="Matsumoto M."/>
            <person name="Wong P.S."/>
            <person name="Aburatani S."/>
            <person name="Fujibuchi W."/>
        </authorList>
    </citation>
    <scope>NUCLEOTIDE SEQUENCE [LARGE SCALE GENOMIC DNA]</scope>
    <source>
        <strain evidence="2 3">JPCC DA0580</strain>
    </source>
</reference>
<sequence>MSIALAVTYLTVMGAKCALPSVLSLLTAPSTGLTFPVGTMPSEAIAKQLTLSTMAIAVGKLVLGPVIDYYGGVFSLKVALLALAAAMGIISVSQSFQVFAVAWICVDFIFSSCWAACIHAIHQTFPSHQWATQIGYLAAAARTGNALAFTLFAWVLHLAQPLTRQAWRPVFGVAGLLQFVPVCLLTYFGNVSQTKTMHAVQRPTLAESLKTVRQEATTIDFWLQLINRSALMVFASFLLFIPTLMTQVYGTTPAVASQVGALFALGCLLSVTSGSAVYPALSWTGKLKMTTALLGTGILSSIGQLGHVSGWWKLHTTISSTLLFLWGLAVAIPFYLPSSLYALAKGRSSATIADMFDIGSFLLLAFFNGYVASLRHSDPAAWVGTFQLTTLCAITSLVSLSLSYWREGQNQNDSRRKV</sequence>
<dbReference type="Gene3D" id="1.20.1250.20">
    <property type="entry name" value="MFS general substrate transporter like domains"/>
    <property type="match status" value="1"/>
</dbReference>
<evidence type="ECO:0000313" key="3">
    <source>
        <dbReference type="Proteomes" id="UP000198406"/>
    </source>
</evidence>
<feature type="transmembrane region" description="Helical" evidence="1">
    <location>
        <begin position="261"/>
        <end position="281"/>
    </location>
</feature>
<feature type="transmembrane region" description="Helical" evidence="1">
    <location>
        <begin position="169"/>
        <end position="188"/>
    </location>
</feature>
<dbReference type="Proteomes" id="UP000198406">
    <property type="component" value="Unassembled WGS sequence"/>
</dbReference>
<organism evidence="2 3">
    <name type="scientific">Fistulifera solaris</name>
    <name type="common">Oleaginous diatom</name>
    <dbReference type="NCBI Taxonomy" id="1519565"/>
    <lineage>
        <taxon>Eukaryota</taxon>
        <taxon>Sar</taxon>
        <taxon>Stramenopiles</taxon>
        <taxon>Ochrophyta</taxon>
        <taxon>Bacillariophyta</taxon>
        <taxon>Bacillariophyceae</taxon>
        <taxon>Bacillariophycidae</taxon>
        <taxon>Naviculales</taxon>
        <taxon>Naviculaceae</taxon>
        <taxon>Fistulifera</taxon>
    </lineage>
</organism>
<evidence type="ECO:0000256" key="1">
    <source>
        <dbReference type="SAM" id="Phobius"/>
    </source>
</evidence>
<feature type="transmembrane region" description="Helical" evidence="1">
    <location>
        <begin position="134"/>
        <end position="157"/>
    </location>
</feature>
<feature type="transmembrane region" description="Helical" evidence="1">
    <location>
        <begin position="70"/>
        <end position="92"/>
    </location>
</feature>
<accession>A0A1Z5KFJ6</accession>
<dbReference type="Pfam" id="PF07690">
    <property type="entry name" value="MFS_1"/>
    <property type="match status" value="1"/>
</dbReference>
<feature type="transmembrane region" description="Helical" evidence="1">
    <location>
        <begin position="380"/>
        <end position="405"/>
    </location>
</feature>
<name>A0A1Z5KFJ6_FISSO</name>
<feature type="transmembrane region" description="Helical" evidence="1">
    <location>
        <begin position="355"/>
        <end position="374"/>
    </location>
</feature>
<feature type="transmembrane region" description="Helical" evidence="1">
    <location>
        <begin position="98"/>
        <end position="122"/>
    </location>
</feature>
<feature type="transmembrane region" description="Helical" evidence="1">
    <location>
        <begin position="44"/>
        <end position="63"/>
    </location>
</feature>
<proteinExistence type="predicted"/>
<protein>
    <recommendedName>
        <fullName evidence="4">Major facilitator superfamily (MFS) profile domain-containing protein</fullName>
    </recommendedName>
</protein>
<feature type="transmembrane region" description="Helical" evidence="1">
    <location>
        <begin position="324"/>
        <end position="343"/>
    </location>
</feature>
<keyword evidence="1" id="KW-1133">Transmembrane helix</keyword>
<feature type="transmembrane region" description="Helical" evidence="1">
    <location>
        <begin position="230"/>
        <end position="249"/>
    </location>
</feature>
<dbReference type="OrthoDB" id="44642at2759"/>
<dbReference type="GO" id="GO:0022857">
    <property type="term" value="F:transmembrane transporter activity"/>
    <property type="evidence" value="ECO:0007669"/>
    <property type="project" value="InterPro"/>
</dbReference>
<keyword evidence="1" id="KW-0472">Membrane</keyword>
<feature type="transmembrane region" description="Helical" evidence="1">
    <location>
        <begin position="293"/>
        <end position="312"/>
    </location>
</feature>
<keyword evidence="1" id="KW-0812">Transmembrane</keyword>